<keyword evidence="1" id="KW-0812">Transmembrane</keyword>
<evidence type="ECO:0000256" key="1">
    <source>
        <dbReference type="SAM" id="Phobius"/>
    </source>
</evidence>
<protein>
    <submittedName>
        <fullName evidence="2">Uncharacterized protein</fullName>
    </submittedName>
</protein>
<dbReference type="AlphaFoldDB" id="A0AB35BUM9"/>
<accession>A0AB35BUM9</accession>
<keyword evidence="1" id="KW-1133">Transmembrane helix</keyword>
<evidence type="ECO:0000313" key="3">
    <source>
        <dbReference type="Proteomes" id="UP000680020"/>
    </source>
</evidence>
<dbReference type="Proteomes" id="UP000680020">
    <property type="component" value="Unassembled WGS sequence"/>
</dbReference>
<evidence type="ECO:0000313" key="2">
    <source>
        <dbReference type="EMBL" id="MBS7823693.1"/>
    </source>
</evidence>
<sequence>MQKLHTLTLLEKIMIAMLITIVCLYATIAHQNRERHSDFEHTIRQLSIEARAHHH</sequence>
<gene>
    <name evidence="2" type="ORF">J7561_00560</name>
</gene>
<keyword evidence="1" id="KW-0472">Membrane</keyword>
<reference evidence="2" key="1">
    <citation type="submission" date="2021-03" db="EMBL/GenBank/DDBJ databases">
        <title>Identification and antibiotic profiling of Wohlfahrtiimonas chitiniclastica, an underestimated human pathogen.</title>
        <authorList>
            <person name="Kopf A."/>
            <person name="Bunk B."/>
            <person name="Coldewey S."/>
            <person name="Gunzer F."/>
            <person name="Riedel T."/>
            <person name="Schroettner P."/>
        </authorList>
    </citation>
    <scope>NUCLEOTIDE SEQUENCE</scope>
    <source>
        <strain evidence="2">DSM 100917</strain>
    </source>
</reference>
<dbReference type="RefSeq" id="WP_213403498.1">
    <property type="nucleotide sequence ID" value="NZ_JAGIBT010000001.1"/>
</dbReference>
<proteinExistence type="predicted"/>
<comment type="caution">
    <text evidence="2">The sequence shown here is derived from an EMBL/GenBank/DDBJ whole genome shotgun (WGS) entry which is preliminary data.</text>
</comment>
<dbReference type="EMBL" id="JAGIBU010000001">
    <property type="protein sequence ID" value="MBS7823693.1"/>
    <property type="molecule type" value="Genomic_DNA"/>
</dbReference>
<name>A0AB35BUM9_9GAMM</name>
<feature type="transmembrane region" description="Helical" evidence="1">
    <location>
        <begin position="12"/>
        <end position="29"/>
    </location>
</feature>
<organism evidence="2 3">
    <name type="scientific">Wohlfahrtiimonas chitiniclastica</name>
    <dbReference type="NCBI Taxonomy" id="400946"/>
    <lineage>
        <taxon>Bacteria</taxon>
        <taxon>Pseudomonadati</taxon>
        <taxon>Pseudomonadota</taxon>
        <taxon>Gammaproteobacteria</taxon>
        <taxon>Cardiobacteriales</taxon>
        <taxon>Ignatzschineriaceae</taxon>
        <taxon>Wohlfahrtiimonas</taxon>
    </lineage>
</organism>